<comment type="caution">
    <text evidence="2">The sequence shown here is derived from an EMBL/GenBank/DDBJ whole genome shotgun (WGS) entry which is preliminary data.</text>
</comment>
<feature type="domain" description="BACK" evidence="1">
    <location>
        <begin position="7"/>
        <end position="68"/>
    </location>
</feature>
<evidence type="ECO:0000313" key="2">
    <source>
        <dbReference type="EMBL" id="CAF4268577.1"/>
    </source>
</evidence>
<accession>A0A820FXH5</accession>
<organism evidence="2 3">
    <name type="scientific">Rotaria sordida</name>
    <dbReference type="NCBI Taxonomy" id="392033"/>
    <lineage>
        <taxon>Eukaryota</taxon>
        <taxon>Metazoa</taxon>
        <taxon>Spiralia</taxon>
        <taxon>Gnathifera</taxon>
        <taxon>Rotifera</taxon>
        <taxon>Eurotatoria</taxon>
        <taxon>Bdelloidea</taxon>
        <taxon>Philodinida</taxon>
        <taxon>Philodinidae</taxon>
        <taxon>Rotaria</taxon>
    </lineage>
</organism>
<protein>
    <recommendedName>
        <fullName evidence="1">BACK domain-containing protein</fullName>
    </recommendedName>
</protein>
<dbReference type="Pfam" id="PF07707">
    <property type="entry name" value="BACK"/>
    <property type="match status" value="1"/>
</dbReference>
<evidence type="ECO:0000313" key="3">
    <source>
        <dbReference type="Proteomes" id="UP000663823"/>
    </source>
</evidence>
<evidence type="ECO:0000259" key="1">
    <source>
        <dbReference type="Pfam" id="PF07707"/>
    </source>
</evidence>
<gene>
    <name evidence="2" type="ORF">OTI717_LOCUS41016</name>
</gene>
<dbReference type="Proteomes" id="UP000663823">
    <property type="component" value="Unassembled WGS sequence"/>
</dbReference>
<dbReference type="EMBL" id="CAJOAX010037259">
    <property type="protein sequence ID" value="CAF4268577.1"/>
    <property type="molecule type" value="Genomic_DNA"/>
</dbReference>
<dbReference type="InterPro" id="IPR011705">
    <property type="entry name" value="BACK"/>
</dbReference>
<dbReference type="AlphaFoldDB" id="A0A820FXH5"/>
<proteinExistence type="predicted"/>
<feature type="non-terminal residue" evidence="2">
    <location>
        <position position="1"/>
    </location>
</feature>
<name>A0A820FXH5_9BILA</name>
<reference evidence="2" key="1">
    <citation type="submission" date="2021-02" db="EMBL/GenBank/DDBJ databases">
        <authorList>
            <person name="Nowell W R."/>
        </authorList>
    </citation>
    <scope>NUCLEOTIDE SEQUENCE</scope>
</reference>
<dbReference type="Gene3D" id="1.25.40.420">
    <property type="match status" value="1"/>
</dbReference>
<sequence length="82" mass="9856">CNLIKFEMIKFIPHNLLIKIISNDDLIIDNEEQVLEAILIWYFNNHEQSCENLLDNVRFEYISKEHQKMILDQIGFVCINKF</sequence>